<sequence>MQEGPANVLKHVRNPTGVRVLLSAHQDTVRVAVRNDGTGHGRRGRRFARSGFGLLGLSERVEGLRGELYWGRSPRAVGSCRRPCPGADRVAIRVLVADDQEMVRSGFCLILEALRAGAAGFVLKNSGPRFLIDAVRAAVDGGALISPSVTVRLLERFAHAAPSSESGGPAPAREDGRGGQTAEALTSREREVAAKVARGRTNVEIATELAFTIGTVKSHLTHVQDKLQARNRVEIAAWPGSAASSTEPQNGR</sequence>
<evidence type="ECO:0000313" key="7">
    <source>
        <dbReference type="Proteomes" id="UP001500503"/>
    </source>
</evidence>
<proteinExistence type="predicted"/>
<feature type="domain" description="HTH luxR-type" evidence="5">
    <location>
        <begin position="178"/>
        <end position="243"/>
    </location>
</feature>
<dbReference type="InterPro" id="IPR016032">
    <property type="entry name" value="Sig_transdc_resp-reg_C-effctor"/>
</dbReference>
<dbReference type="InterPro" id="IPR000792">
    <property type="entry name" value="Tscrpt_reg_LuxR_C"/>
</dbReference>
<dbReference type="PROSITE" id="PS00622">
    <property type="entry name" value="HTH_LUXR_1"/>
    <property type="match status" value="1"/>
</dbReference>
<comment type="caution">
    <text evidence="6">The sequence shown here is derived from an EMBL/GenBank/DDBJ whole genome shotgun (WGS) entry which is preliminary data.</text>
</comment>
<dbReference type="EMBL" id="BAABHF010000042">
    <property type="protein sequence ID" value="GAA4508132.1"/>
    <property type="molecule type" value="Genomic_DNA"/>
</dbReference>
<evidence type="ECO:0000259" key="5">
    <source>
        <dbReference type="PROSITE" id="PS50043"/>
    </source>
</evidence>
<dbReference type="PANTHER" id="PTHR44688:SF16">
    <property type="entry name" value="DNA-BINDING TRANSCRIPTIONAL ACTIVATOR DEVR_DOSR"/>
    <property type="match status" value="1"/>
</dbReference>
<reference evidence="7" key="1">
    <citation type="journal article" date="2019" name="Int. J. Syst. Evol. Microbiol.">
        <title>The Global Catalogue of Microorganisms (GCM) 10K type strain sequencing project: providing services to taxonomists for standard genome sequencing and annotation.</title>
        <authorList>
            <consortium name="The Broad Institute Genomics Platform"/>
            <consortium name="The Broad Institute Genome Sequencing Center for Infectious Disease"/>
            <person name="Wu L."/>
            <person name="Ma J."/>
        </authorList>
    </citation>
    <scope>NUCLEOTIDE SEQUENCE [LARGE SCALE GENOMIC DNA]</scope>
    <source>
        <strain evidence="7">JCM 17933</strain>
    </source>
</reference>
<dbReference type="PANTHER" id="PTHR44688">
    <property type="entry name" value="DNA-BINDING TRANSCRIPTIONAL ACTIVATOR DEVR_DOSR"/>
    <property type="match status" value="1"/>
</dbReference>
<dbReference type="Proteomes" id="UP001500503">
    <property type="component" value="Unassembled WGS sequence"/>
</dbReference>
<dbReference type="Pfam" id="PF00196">
    <property type="entry name" value="GerE"/>
    <property type="match status" value="1"/>
</dbReference>
<name>A0ABP8QRL0_9ACTN</name>
<dbReference type="SUPFAM" id="SSF46894">
    <property type="entry name" value="C-terminal effector domain of the bipartite response regulators"/>
    <property type="match status" value="1"/>
</dbReference>
<dbReference type="SUPFAM" id="SSF55874">
    <property type="entry name" value="ATPase domain of HSP90 chaperone/DNA topoisomerase II/histidine kinase"/>
    <property type="match status" value="1"/>
</dbReference>
<protein>
    <recommendedName>
        <fullName evidence="5">HTH luxR-type domain-containing protein</fullName>
    </recommendedName>
</protein>
<dbReference type="RefSeq" id="WP_345470781.1">
    <property type="nucleotide sequence ID" value="NZ_BAABHF010000042.1"/>
</dbReference>
<evidence type="ECO:0000313" key="6">
    <source>
        <dbReference type="EMBL" id="GAA4508132.1"/>
    </source>
</evidence>
<feature type="region of interest" description="Disordered" evidence="4">
    <location>
        <begin position="160"/>
        <end position="190"/>
    </location>
</feature>
<keyword evidence="7" id="KW-1185">Reference proteome</keyword>
<organism evidence="6 7">
    <name type="scientific">Actinoallomurus oryzae</name>
    <dbReference type="NCBI Taxonomy" id="502180"/>
    <lineage>
        <taxon>Bacteria</taxon>
        <taxon>Bacillati</taxon>
        <taxon>Actinomycetota</taxon>
        <taxon>Actinomycetes</taxon>
        <taxon>Streptosporangiales</taxon>
        <taxon>Thermomonosporaceae</taxon>
        <taxon>Actinoallomurus</taxon>
    </lineage>
</organism>
<gene>
    <name evidence="6" type="ORF">GCM10023191_067500</name>
</gene>
<accession>A0ABP8QRL0</accession>
<dbReference type="SMART" id="SM00421">
    <property type="entry name" value="HTH_LUXR"/>
    <property type="match status" value="1"/>
</dbReference>
<dbReference type="Gene3D" id="3.30.565.10">
    <property type="entry name" value="Histidine kinase-like ATPase, C-terminal domain"/>
    <property type="match status" value="1"/>
</dbReference>
<evidence type="ECO:0000256" key="1">
    <source>
        <dbReference type="ARBA" id="ARBA00023015"/>
    </source>
</evidence>
<dbReference type="PRINTS" id="PR00038">
    <property type="entry name" value="HTHLUXR"/>
</dbReference>
<dbReference type="InterPro" id="IPR036890">
    <property type="entry name" value="HATPase_C_sf"/>
</dbReference>
<evidence type="ECO:0000256" key="2">
    <source>
        <dbReference type="ARBA" id="ARBA00023125"/>
    </source>
</evidence>
<dbReference type="CDD" id="cd06170">
    <property type="entry name" value="LuxR_C_like"/>
    <property type="match status" value="1"/>
</dbReference>
<evidence type="ECO:0000256" key="3">
    <source>
        <dbReference type="ARBA" id="ARBA00023163"/>
    </source>
</evidence>
<evidence type="ECO:0000256" key="4">
    <source>
        <dbReference type="SAM" id="MobiDB-lite"/>
    </source>
</evidence>
<dbReference type="PROSITE" id="PS50043">
    <property type="entry name" value="HTH_LUXR_2"/>
    <property type="match status" value="1"/>
</dbReference>
<keyword evidence="1" id="KW-0805">Transcription regulation</keyword>
<dbReference type="Gene3D" id="3.40.50.2300">
    <property type="match status" value="1"/>
</dbReference>
<keyword evidence="2" id="KW-0238">DNA-binding</keyword>
<keyword evidence="3" id="KW-0804">Transcription</keyword>